<proteinExistence type="predicted"/>
<accession>K6ZHN9</accession>
<evidence type="ECO:0000313" key="1">
    <source>
        <dbReference type="EMBL" id="GAC35531.1"/>
    </source>
</evidence>
<reference evidence="2" key="1">
    <citation type="journal article" date="2014" name="Environ. Microbiol.">
        <title>Comparative genomics of the marine bacterial genus Glaciecola reveals the high degree of genomic diversity and genomic characteristic for cold adaptation.</title>
        <authorList>
            <person name="Qin Q.L."/>
            <person name="Xie B.B."/>
            <person name="Yu Y."/>
            <person name="Shu Y.L."/>
            <person name="Rong J.C."/>
            <person name="Zhang Y.J."/>
            <person name="Zhao D.L."/>
            <person name="Chen X.L."/>
            <person name="Zhang X.Y."/>
            <person name="Chen B."/>
            <person name="Zhou B.C."/>
            <person name="Zhang Y.Z."/>
        </authorList>
    </citation>
    <scope>NUCLEOTIDE SEQUENCE [LARGE SCALE GENOMIC DNA]</scope>
    <source>
        <strain evidence="2">LMG 21857</strain>
    </source>
</reference>
<dbReference type="RefSeq" id="WP_007107293.1">
    <property type="nucleotide sequence ID" value="NZ_BAER01000139.1"/>
</dbReference>
<dbReference type="OrthoDB" id="5824039at2"/>
<evidence type="ECO:0000313" key="2">
    <source>
        <dbReference type="Proteomes" id="UP000006322"/>
    </source>
</evidence>
<dbReference type="Proteomes" id="UP000006322">
    <property type="component" value="Unassembled WGS sequence"/>
</dbReference>
<name>K6ZHN9_9ALTE</name>
<protein>
    <submittedName>
        <fullName evidence="1">Uncharacterized protein</fullName>
    </submittedName>
</protein>
<keyword evidence="2" id="KW-1185">Reference proteome</keyword>
<gene>
    <name evidence="1" type="ORF">GPLA_4657</name>
</gene>
<dbReference type="STRING" id="1129793.GPLA_4657"/>
<dbReference type="AlphaFoldDB" id="K6ZHN9"/>
<sequence length="625" mass="71327">MIGDIHSRGRKRTSVPVKKTIKEVDIVALRFEDMVIRTKEGVACHLNRFRYTGCPTIRTIDKKPEALRFAGRDEIVKQLYMLTIGGQTTTTQVNLRNLLDYFKYLDSIEFRGDTFGLGIMSKCIKHHNELALKGINPSKAASIREGLCWYLKKINRHLDTKKLPNTRKSKPSNKDGALDLESELKPIAKTLIRGFKGFAEAIKNRAWLEIHPIFDEGMFKEQVKAQKWRGTGGIQKMAFEKAMRVNLGVANSPLSHEQLRLRLLYNQASRNALFLFYMLTGMNRSVLAPIKHNGVIFKDIGNGRYVFESTKFRANYKDLDNVLGFSKNTKSLVENWVEVSKLMYERMEIHDFERKPFLPYFSIQGEAVDFSYKQTEPNLINKLISKLHGITVNARRFRNTKSDILIRATDSIFITAQSLNNEVSIVEKRYSNGVESDHKNNLQATMKAQAAIAKGQAISEAVEEAKVLHSDILSDYDYKKRLMKESIKPAALTPTGVRCQGGSRSKLEAELSKFKRAGIHLNEDEGKCTDFLSCFNCEEHLLIASTNDIWLMLSFREQLTELFGYIAKNSAPKEQAFSVKAMLDKTLNRLKNKSPKNYEKAKNKVSNGDFHPLYSNRYGLKNFFG</sequence>
<dbReference type="EMBL" id="BAER01000139">
    <property type="protein sequence ID" value="GAC35531.1"/>
    <property type="molecule type" value="Genomic_DNA"/>
</dbReference>
<organism evidence="1 2">
    <name type="scientific">Paraglaciecola polaris LMG 21857</name>
    <dbReference type="NCBI Taxonomy" id="1129793"/>
    <lineage>
        <taxon>Bacteria</taxon>
        <taxon>Pseudomonadati</taxon>
        <taxon>Pseudomonadota</taxon>
        <taxon>Gammaproteobacteria</taxon>
        <taxon>Alteromonadales</taxon>
        <taxon>Alteromonadaceae</taxon>
        <taxon>Paraglaciecola</taxon>
    </lineage>
</organism>
<comment type="caution">
    <text evidence="1">The sequence shown here is derived from an EMBL/GenBank/DDBJ whole genome shotgun (WGS) entry which is preliminary data.</text>
</comment>